<keyword evidence="1" id="KW-0808">Transferase</keyword>
<dbReference type="InterPro" id="IPR027417">
    <property type="entry name" value="P-loop_NTPase"/>
</dbReference>
<reference evidence="1 2" key="1">
    <citation type="submission" date="2018-05" db="EMBL/GenBank/DDBJ databases">
        <authorList>
            <consortium name="IHU Genomes"/>
        </authorList>
    </citation>
    <scope>NUCLEOTIDE SEQUENCE [LARGE SCALE GENOMIC DNA]</scope>
    <source>
        <strain evidence="1 2">P7336</strain>
    </source>
</reference>
<keyword evidence="1" id="KW-0418">Kinase</keyword>
<dbReference type="EMBL" id="UEGW01000001">
    <property type="protein sequence ID" value="SRX93321.1"/>
    <property type="molecule type" value="Genomic_DNA"/>
</dbReference>
<dbReference type="PANTHER" id="PTHR37816:SF3">
    <property type="entry name" value="MODULATES DNA TOPOLOGY"/>
    <property type="match status" value="1"/>
</dbReference>
<proteinExistence type="predicted"/>
<dbReference type="PANTHER" id="PTHR37816">
    <property type="entry name" value="YALI0E33011P"/>
    <property type="match status" value="1"/>
</dbReference>
<gene>
    <name evidence="1" type="ORF">MSP7336_01558</name>
</gene>
<dbReference type="OrthoDB" id="3199600at2"/>
<dbReference type="AlphaFoldDB" id="A0A1E3TJM9"/>
<name>A0A1E3TJM9_MYCSH</name>
<evidence type="ECO:0000313" key="2">
    <source>
        <dbReference type="Proteomes" id="UP000252015"/>
    </source>
</evidence>
<dbReference type="GO" id="GO:0016301">
    <property type="term" value="F:kinase activity"/>
    <property type="evidence" value="ECO:0007669"/>
    <property type="project" value="UniProtKB-KW"/>
</dbReference>
<dbReference type="RefSeq" id="WP_069394767.1">
    <property type="nucleotide sequence ID" value="NZ_JACKUN010000026.1"/>
</dbReference>
<evidence type="ECO:0000313" key="1">
    <source>
        <dbReference type="EMBL" id="SRX93321.1"/>
    </source>
</evidence>
<sequence length="158" mass="18190">MKRVVVLGRGGAGKSILAAKLGSITGLPVVELDKYFWAPDLTPMGPDQWTALQQKLVHDDRWILDGDLGEYDVLTERLRAADTVIVLDFSLWRCVWQAARRSRQKLEFWRWVICYRRRSLPRITAAIAADASYADVHVLRNPRESRQFLAHVERSSRM</sequence>
<organism evidence="1 2">
    <name type="scientific">Mycobacterium shimoidei</name>
    <dbReference type="NCBI Taxonomy" id="29313"/>
    <lineage>
        <taxon>Bacteria</taxon>
        <taxon>Bacillati</taxon>
        <taxon>Actinomycetota</taxon>
        <taxon>Actinomycetes</taxon>
        <taxon>Mycobacteriales</taxon>
        <taxon>Mycobacteriaceae</taxon>
        <taxon>Mycobacterium</taxon>
    </lineage>
</organism>
<dbReference type="InterPro" id="IPR052922">
    <property type="entry name" value="Cytidylate_Kinase-2"/>
</dbReference>
<dbReference type="Proteomes" id="UP000252015">
    <property type="component" value="Unassembled WGS sequence"/>
</dbReference>
<dbReference type="STRING" id="29313.BHQ16_04225"/>
<accession>A0A1E3TJM9</accession>
<keyword evidence="2" id="KW-1185">Reference proteome</keyword>
<dbReference type="Gene3D" id="3.40.50.300">
    <property type="entry name" value="P-loop containing nucleotide triphosphate hydrolases"/>
    <property type="match status" value="1"/>
</dbReference>
<dbReference type="SUPFAM" id="SSF52540">
    <property type="entry name" value="P-loop containing nucleoside triphosphate hydrolases"/>
    <property type="match status" value="1"/>
</dbReference>
<protein>
    <submittedName>
        <fullName evidence="1">Adenylate kinase [Rothia dentocariosa ATCC]</fullName>
    </submittedName>
</protein>